<evidence type="ECO:0000313" key="2">
    <source>
        <dbReference type="Proteomes" id="UP000242770"/>
    </source>
</evidence>
<proteinExistence type="predicted"/>
<reference evidence="2" key="1">
    <citation type="submission" date="2014-06" db="EMBL/GenBank/DDBJ databases">
        <authorList>
            <person name="Berkman P.J."/>
        </authorList>
    </citation>
    <scope>NUCLEOTIDE SEQUENCE [LARGE SCALE GENOMIC DNA]</scope>
</reference>
<dbReference type="EMBL" id="CCFA01003782">
    <property type="protein sequence ID" value="CDW98851.1"/>
    <property type="molecule type" value="Genomic_DNA"/>
</dbReference>
<gene>
    <name evidence="1" type="primary">SSCI63730.1</name>
</gene>
<keyword evidence="2" id="KW-1185">Reference proteome</keyword>
<protein>
    <submittedName>
        <fullName evidence="1">Uncharacterized protein</fullName>
    </submittedName>
</protein>
<sequence>MAIAPSHSALLEAPRSSTLGIPSFGESDIDHIFSWLSHELVQQVINDSLAPQDLGKLVTG</sequence>
<dbReference type="AlphaFoldDB" id="A0A0F7S9C1"/>
<organism evidence="1 2">
    <name type="scientific">Sporisorium scitamineum</name>
    <dbReference type="NCBI Taxonomy" id="49012"/>
    <lineage>
        <taxon>Eukaryota</taxon>
        <taxon>Fungi</taxon>
        <taxon>Dikarya</taxon>
        <taxon>Basidiomycota</taxon>
        <taxon>Ustilaginomycotina</taxon>
        <taxon>Ustilaginomycetes</taxon>
        <taxon>Ustilaginales</taxon>
        <taxon>Ustilaginaceae</taxon>
        <taxon>Sporisorium</taxon>
    </lineage>
</organism>
<name>A0A0F7S9C1_9BASI</name>
<evidence type="ECO:0000313" key="1">
    <source>
        <dbReference type="EMBL" id="CDW98851.1"/>
    </source>
</evidence>
<accession>A0A0F7S9C1</accession>
<dbReference type="Proteomes" id="UP000242770">
    <property type="component" value="Unassembled WGS sequence"/>
</dbReference>